<feature type="transmembrane region" description="Helical" evidence="6">
    <location>
        <begin position="206"/>
        <end position="224"/>
    </location>
</feature>
<sequence length="241" mass="25186">MLRELFLYQMRLYLRGPRALVASAATPPLLMVMLAAISDHRAEPGYHEGLVAAMATLGIASTCYTTFAASLVASRDAGVLKRLRATPLPLWQHIAGRVAATTVVALAQTLLLAVAGLVLYGAWVSGLAWAVAGAVTVSLIGVAVAQVVPRGDAAATLLSTTLLPVVLISGVFFPASELPGWVGAVSEASPLTHAGALLVGFSWRDLAWLLAWSTAALAFALWRFRVEPAPPRATGRVKLAG</sequence>
<dbReference type="GO" id="GO:0046677">
    <property type="term" value="P:response to antibiotic"/>
    <property type="evidence" value="ECO:0007669"/>
    <property type="project" value="UniProtKB-KW"/>
</dbReference>
<feature type="transmembrane region" description="Helical" evidence="6">
    <location>
        <begin position="126"/>
        <end position="148"/>
    </location>
</feature>
<keyword evidence="3 6" id="KW-1133">Transmembrane helix</keyword>
<reference evidence="8" key="1">
    <citation type="journal article" date="2014" name="Int. J. Syst. Evol. Microbiol.">
        <title>Complete genome sequence of Corynebacterium casei LMG S-19264T (=DSM 44701T), isolated from a smear-ripened cheese.</title>
        <authorList>
            <consortium name="US DOE Joint Genome Institute (JGI-PGF)"/>
            <person name="Walter F."/>
            <person name="Albersmeier A."/>
            <person name="Kalinowski J."/>
            <person name="Ruckert C."/>
        </authorList>
    </citation>
    <scope>NUCLEOTIDE SEQUENCE</scope>
    <source>
        <strain evidence="8">JCM 19831</strain>
    </source>
</reference>
<comment type="subcellular location">
    <subcellularLocation>
        <location evidence="1">Membrane</location>
        <topology evidence="1">Multi-pass membrane protein</topology>
    </subcellularLocation>
</comment>
<feature type="transmembrane region" description="Helical" evidence="6">
    <location>
        <begin position="20"/>
        <end position="38"/>
    </location>
</feature>
<name>A0A917U5Y2_9ACTN</name>
<evidence type="ECO:0000256" key="2">
    <source>
        <dbReference type="ARBA" id="ARBA00022692"/>
    </source>
</evidence>
<evidence type="ECO:0000256" key="1">
    <source>
        <dbReference type="ARBA" id="ARBA00004141"/>
    </source>
</evidence>
<proteinExistence type="predicted"/>
<dbReference type="InterPro" id="IPR051784">
    <property type="entry name" value="Nod_factor_ABC_transporter"/>
</dbReference>
<dbReference type="GO" id="GO:0043190">
    <property type="term" value="C:ATP-binding cassette (ABC) transporter complex"/>
    <property type="evidence" value="ECO:0007669"/>
    <property type="project" value="InterPro"/>
</dbReference>
<keyword evidence="4 6" id="KW-0472">Membrane</keyword>
<dbReference type="EMBL" id="BMPI01000038">
    <property type="protein sequence ID" value="GGM56270.1"/>
    <property type="molecule type" value="Genomic_DNA"/>
</dbReference>
<evidence type="ECO:0000313" key="8">
    <source>
        <dbReference type="EMBL" id="GGM56270.1"/>
    </source>
</evidence>
<dbReference type="InterPro" id="IPR013525">
    <property type="entry name" value="ABC2_TM"/>
</dbReference>
<evidence type="ECO:0000256" key="6">
    <source>
        <dbReference type="SAM" id="Phobius"/>
    </source>
</evidence>
<evidence type="ECO:0000256" key="3">
    <source>
        <dbReference type="ARBA" id="ARBA00022989"/>
    </source>
</evidence>
<evidence type="ECO:0000313" key="9">
    <source>
        <dbReference type="Proteomes" id="UP000642070"/>
    </source>
</evidence>
<evidence type="ECO:0000259" key="7">
    <source>
        <dbReference type="Pfam" id="PF01061"/>
    </source>
</evidence>
<feature type="transmembrane region" description="Helical" evidence="6">
    <location>
        <begin position="50"/>
        <end position="73"/>
    </location>
</feature>
<gene>
    <name evidence="8" type="ORF">GCM10007977_067460</name>
</gene>
<dbReference type="Proteomes" id="UP000642070">
    <property type="component" value="Unassembled WGS sequence"/>
</dbReference>
<protein>
    <submittedName>
        <fullName evidence="8">ABC transporter</fullName>
    </submittedName>
</protein>
<dbReference type="InterPro" id="IPR000412">
    <property type="entry name" value="ABC_2_transport"/>
</dbReference>
<dbReference type="PANTHER" id="PTHR43229:SF2">
    <property type="entry name" value="NODULATION PROTEIN J"/>
    <property type="match status" value="1"/>
</dbReference>
<feature type="transmembrane region" description="Helical" evidence="6">
    <location>
        <begin position="94"/>
        <end position="120"/>
    </location>
</feature>
<reference evidence="8" key="2">
    <citation type="submission" date="2020-09" db="EMBL/GenBank/DDBJ databases">
        <authorList>
            <person name="Sun Q."/>
            <person name="Ohkuma M."/>
        </authorList>
    </citation>
    <scope>NUCLEOTIDE SEQUENCE</scope>
    <source>
        <strain evidence="8">JCM 19831</strain>
    </source>
</reference>
<keyword evidence="9" id="KW-1185">Reference proteome</keyword>
<evidence type="ECO:0000256" key="5">
    <source>
        <dbReference type="ARBA" id="ARBA00023251"/>
    </source>
</evidence>
<dbReference type="RefSeq" id="WP_190254042.1">
    <property type="nucleotide sequence ID" value="NZ_BMPI01000038.1"/>
</dbReference>
<dbReference type="PANTHER" id="PTHR43229">
    <property type="entry name" value="NODULATION PROTEIN J"/>
    <property type="match status" value="1"/>
</dbReference>
<evidence type="ECO:0000256" key="4">
    <source>
        <dbReference type="ARBA" id="ARBA00023136"/>
    </source>
</evidence>
<keyword evidence="5" id="KW-0046">Antibiotic resistance</keyword>
<dbReference type="PIRSF" id="PIRSF006648">
    <property type="entry name" value="DrrB"/>
    <property type="match status" value="1"/>
</dbReference>
<keyword evidence="2 6" id="KW-0812">Transmembrane</keyword>
<dbReference type="AlphaFoldDB" id="A0A917U5Y2"/>
<accession>A0A917U5Y2</accession>
<comment type="caution">
    <text evidence="8">The sequence shown here is derived from an EMBL/GenBank/DDBJ whole genome shotgun (WGS) entry which is preliminary data.</text>
</comment>
<dbReference type="Pfam" id="PF01061">
    <property type="entry name" value="ABC2_membrane"/>
    <property type="match status" value="1"/>
</dbReference>
<organism evidence="8 9">
    <name type="scientific">Dactylosporangium sucinum</name>
    <dbReference type="NCBI Taxonomy" id="1424081"/>
    <lineage>
        <taxon>Bacteria</taxon>
        <taxon>Bacillati</taxon>
        <taxon>Actinomycetota</taxon>
        <taxon>Actinomycetes</taxon>
        <taxon>Micromonosporales</taxon>
        <taxon>Micromonosporaceae</taxon>
        <taxon>Dactylosporangium</taxon>
    </lineage>
</organism>
<feature type="domain" description="ABC-2 type transporter transmembrane" evidence="7">
    <location>
        <begin position="5"/>
        <end position="198"/>
    </location>
</feature>
<dbReference type="GO" id="GO:0140359">
    <property type="term" value="F:ABC-type transporter activity"/>
    <property type="evidence" value="ECO:0007669"/>
    <property type="project" value="InterPro"/>
</dbReference>
<feature type="transmembrane region" description="Helical" evidence="6">
    <location>
        <begin position="155"/>
        <end position="175"/>
    </location>
</feature>